<dbReference type="PRINTS" id="PR00368">
    <property type="entry name" value="FADPNR"/>
</dbReference>
<dbReference type="EMBL" id="PDUD01000011">
    <property type="protein sequence ID" value="PHN07056.1"/>
    <property type="molecule type" value="Genomic_DNA"/>
</dbReference>
<proteinExistence type="predicted"/>
<dbReference type="Pfam" id="PF01494">
    <property type="entry name" value="FAD_binding_3"/>
    <property type="match status" value="1"/>
</dbReference>
<dbReference type="InterPro" id="IPR002938">
    <property type="entry name" value="FAD-bd"/>
</dbReference>
<dbReference type="AlphaFoldDB" id="A0A2D0NFB5"/>
<accession>A0A2D0NFB5</accession>
<evidence type="ECO:0000313" key="2">
    <source>
        <dbReference type="EMBL" id="PHN07056.1"/>
    </source>
</evidence>
<dbReference type="Gene3D" id="3.50.50.60">
    <property type="entry name" value="FAD/NAD(P)-binding domain"/>
    <property type="match status" value="1"/>
</dbReference>
<keyword evidence="3" id="KW-1185">Reference proteome</keyword>
<gene>
    <name evidence="2" type="ORF">CRP01_07440</name>
</gene>
<comment type="caution">
    <text evidence="2">The sequence shown here is derived from an EMBL/GenBank/DDBJ whole genome shotgun (WGS) entry which is preliminary data.</text>
</comment>
<dbReference type="PANTHER" id="PTHR42685:SF22">
    <property type="entry name" value="CONDITIONED MEDIUM FACTOR RECEPTOR 1"/>
    <property type="match status" value="1"/>
</dbReference>
<evidence type="ECO:0000259" key="1">
    <source>
        <dbReference type="Pfam" id="PF01494"/>
    </source>
</evidence>
<name>A0A2D0NFB5_FLAN2</name>
<protein>
    <recommendedName>
        <fullName evidence="1">FAD-binding domain-containing protein</fullName>
    </recommendedName>
</protein>
<dbReference type="Proteomes" id="UP000223913">
    <property type="component" value="Unassembled WGS sequence"/>
</dbReference>
<sequence length="396" mass="44922">MEREPKYLQTKVCIVGAGPAGATTSLYLSRFGIPHLVVDRAEFPRDKVCGESFDGRVYRILRDLSPEFLSRLHRDQLLLETWNYRFWSDQIDLSVAYPKSNLPRLSANRAELDAFLFRQVQDATSARVITPAKIEDIHKKDGGWRLTAKDLIIDADLVVMAAGAQPTPTENPHLFVFSRQYYEGIAPAGEKGLEVYYFEQPVRGCLFMCPLSGGRYNVEVGVQQSRYRSAPFNMPALLTAYLGSVPGLKGRFADARVLGKSRGTTMELATRVRWSDSNLIYVGAGAFCVNPITGMGVGNAMSMGKLAAELIRDAYEEEDFSQRVTKKYRRAARRKYRNVLLMNRAVNLIQRHFRFVEPILSLLLNTALVKRLLLRNDLLRGFTPRRLYRKLINEKS</sequence>
<dbReference type="GO" id="GO:0071949">
    <property type="term" value="F:FAD binding"/>
    <property type="evidence" value="ECO:0007669"/>
    <property type="project" value="InterPro"/>
</dbReference>
<organism evidence="2 3">
    <name type="scientific">Flavilitoribacter nigricans (strain ATCC 23147 / DSM 23189 / NBRC 102662 / NCIMB 1420 / SS-2)</name>
    <name type="common">Lewinella nigricans</name>
    <dbReference type="NCBI Taxonomy" id="1122177"/>
    <lineage>
        <taxon>Bacteria</taxon>
        <taxon>Pseudomonadati</taxon>
        <taxon>Bacteroidota</taxon>
        <taxon>Saprospiria</taxon>
        <taxon>Saprospirales</taxon>
        <taxon>Lewinellaceae</taxon>
        <taxon>Flavilitoribacter</taxon>
    </lineage>
</organism>
<dbReference type="InterPro" id="IPR050407">
    <property type="entry name" value="Geranylgeranyl_reductase"/>
</dbReference>
<evidence type="ECO:0000313" key="3">
    <source>
        <dbReference type="Proteomes" id="UP000223913"/>
    </source>
</evidence>
<dbReference type="RefSeq" id="WP_099149392.1">
    <property type="nucleotide sequence ID" value="NZ_PDUD01000011.1"/>
</dbReference>
<dbReference type="SUPFAM" id="SSF51905">
    <property type="entry name" value="FAD/NAD(P)-binding domain"/>
    <property type="match status" value="1"/>
</dbReference>
<reference evidence="2 3" key="1">
    <citation type="submission" date="2017-10" db="EMBL/GenBank/DDBJ databases">
        <title>The draft genome sequence of Lewinella nigricans NBRC 102662.</title>
        <authorList>
            <person name="Wang K."/>
        </authorList>
    </citation>
    <scope>NUCLEOTIDE SEQUENCE [LARGE SCALE GENOMIC DNA]</scope>
    <source>
        <strain evidence="2 3">NBRC 102662</strain>
    </source>
</reference>
<dbReference type="OrthoDB" id="1142316at2"/>
<dbReference type="PANTHER" id="PTHR42685">
    <property type="entry name" value="GERANYLGERANYL DIPHOSPHATE REDUCTASE"/>
    <property type="match status" value="1"/>
</dbReference>
<dbReference type="InterPro" id="IPR036188">
    <property type="entry name" value="FAD/NAD-bd_sf"/>
</dbReference>
<feature type="domain" description="FAD-binding" evidence="1">
    <location>
        <begin position="10"/>
        <end position="63"/>
    </location>
</feature>